<dbReference type="InterPro" id="IPR001466">
    <property type="entry name" value="Beta-lactam-related"/>
</dbReference>
<dbReference type="Proteomes" id="UP000800235">
    <property type="component" value="Unassembled WGS sequence"/>
</dbReference>
<name>A0A9P4NII2_9PEZI</name>
<comment type="caution">
    <text evidence="3">The sequence shown here is derived from an EMBL/GenBank/DDBJ whole genome shotgun (WGS) entry which is preliminary data.</text>
</comment>
<organism evidence="3 4">
    <name type="scientific">Tothia fuscella</name>
    <dbReference type="NCBI Taxonomy" id="1048955"/>
    <lineage>
        <taxon>Eukaryota</taxon>
        <taxon>Fungi</taxon>
        <taxon>Dikarya</taxon>
        <taxon>Ascomycota</taxon>
        <taxon>Pezizomycotina</taxon>
        <taxon>Dothideomycetes</taxon>
        <taxon>Pleosporomycetidae</taxon>
        <taxon>Venturiales</taxon>
        <taxon>Cylindrosympodiaceae</taxon>
        <taxon>Tothia</taxon>
    </lineage>
</organism>
<evidence type="ECO:0000313" key="4">
    <source>
        <dbReference type="Proteomes" id="UP000800235"/>
    </source>
</evidence>
<evidence type="ECO:0000313" key="3">
    <source>
        <dbReference type="EMBL" id="KAF2422980.1"/>
    </source>
</evidence>
<feature type="domain" description="Beta-lactamase-like ARB-00930-like C-terminal" evidence="2">
    <location>
        <begin position="437"/>
        <end position="577"/>
    </location>
</feature>
<sequence>SDVLGPRFPPTTGIGSKESIVADAWKNVSAVFDSYLTGDRSKSPELLTGLENLTFSLGLWSLHDPSALSLQYHYTSKEVKDGPGVDKVDADSIYRVASLSKLFTVFAGLLSFEHGEWDRPITDFISGLTKDSLNRSSTNPIRSVQWEDVTLKALAAQIAGVPRAAHPVFADLAVVLPDPTALGLPPLEPTDPAIYWPCLANLELLLDPTLTIDDICTPELYLAGQTGSPPAFQPFTSPVYSNNGFVLLGMALANITGKPLGEIYPDLIFGPLGMNNSRTIAPTNKEEWSQYVIPGTEGIQEWARPGGSTISSGGLFSSLNDLAKFGIAIMNSTLLPPAITREWMKPISFSASLDFALGAPWEIYRYVHEESGAVTDIYTKVGDSGNFTGFACLIPDYDVGFNVIASMGTNNTLKSVLTWSLADIITTNILPALEAQAALEASTKYAGTYKSSNPALNSSITISYAAPPRVGVPGLYLESFISNGTNAYLTLFGGAIRKLQPSIREKGEIAMRTVKAGPFDKSLGPFLKMFNENGDWLVVDAQTYGGVGTDLFVFELGEDGRAKSVEFPAARVKLGRVE</sequence>
<reference evidence="3" key="1">
    <citation type="journal article" date="2020" name="Stud. Mycol.">
        <title>101 Dothideomycetes genomes: a test case for predicting lifestyles and emergence of pathogens.</title>
        <authorList>
            <person name="Haridas S."/>
            <person name="Albert R."/>
            <person name="Binder M."/>
            <person name="Bloem J."/>
            <person name="Labutti K."/>
            <person name="Salamov A."/>
            <person name="Andreopoulos B."/>
            <person name="Baker S."/>
            <person name="Barry K."/>
            <person name="Bills G."/>
            <person name="Bluhm B."/>
            <person name="Cannon C."/>
            <person name="Castanera R."/>
            <person name="Culley D."/>
            <person name="Daum C."/>
            <person name="Ezra D."/>
            <person name="Gonzalez J."/>
            <person name="Henrissat B."/>
            <person name="Kuo A."/>
            <person name="Liang C."/>
            <person name="Lipzen A."/>
            <person name="Lutzoni F."/>
            <person name="Magnuson J."/>
            <person name="Mondo S."/>
            <person name="Nolan M."/>
            <person name="Ohm R."/>
            <person name="Pangilinan J."/>
            <person name="Park H.-J."/>
            <person name="Ramirez L."/>
            <person name="Alfaro M."/>
            <person name="Sun H."/>
            <person name="Tritt A."/>
            <person name="Yoshinaga Y."/>
            <person name="Zwiers L.-H."/>
            <person name="Turgeon B."/>
            <person name="Goodwin S."/>
            <person name="Spatafora J."/>
            <person name="Crous P."/>
            <person name="Grigoriev I."/>
        </authorList>
    </citation>
    <scope>NUCLEOTIDE SEQUENCE</scope>
    <source>
        <strain evidence="3">CBS 130266</strain>
    </source>
</reference>
<gene>
    <name evidence="3" type="ORF">EJ08DRAFT_552512</name>
</gene>
<dbReference type="InterPro" id="IPR058664">
    <property type="entry name" value="ARB_00930-like_C"/>
</dbReference>
<dbReference type="AlphaFoldDB" id="A0A9P4NII2"/>
<dbReference type="PANTHER" id="PTHR22935:SF97">
    <property type="entry name" value="BETA-LACTAMASE-RELATED DOMAIN-CONTAINING PROTEIN"/>
    <property type="match status" value="1"/>
</dbReference>
<accession>A0A9P4NII2</accession>
<dbReference type="Pfam" id="PF00144">
    <property type="entry name" value="Beta-lactamase"/>
    <property type="match status" value="1"/>
</dbReference>
<dbReference type="Gene3D" id="3.40.710.10">
    <property type="entry name" value="DD-peptidase/beta-lactamase superfamily"/>
    <property type="match status" value="1"/>
</dbReference>
<dbReference type="PANTHER" id="PTHR22935">
    <property type="entry name" value="PENICILLIN-BINDING PROTEIN"/>
    <property type="match status" value="1"/>
</dbReference>
<dbReference type="InterPro" id="IPR051478">
    <property type="entry name" value="Beta-lactamase-like_AB/R"/>
</dbReference>
<keyword evidence="4" id="KW-1185">Reference proteome</keyword>
<feature type="non-terminal residue" evidence="3">
    <location>
        <position position="578"/>
    </location>
</feature>
<feature type="domain" description="Beta-lactamase-related" evidence="1">
    <location>
        <begin position="78"/>
        <end position="407"/>
    </location>
</feature>
<dbReference type="InterPro" id="IPR012338">
    <property type="entry name" value="Beta-lactam/transpept-like"/>
</dbReference>
<feature type="non-terminal residue" evidence="3">
    <location>
        <position position="1"/>
    </location>
</feature>
<proteinExistence type="predicted"/>
<dbReference type="SUPFAM" id="SSF56601">
    <property type="entry name" value="beta-lactamase/transpeptidase-like"/>
    <property type="match status" value="1"/>
</dbReference>
<dbReference type="EMBL" id="MU007086">
    <property type="protein sequence ID" value="KAF2422980.1"/>
    <property type="molecule type" value="Genomic_DNA"/>
</dbReference>
<dbReference type="OrthoDB" id="5946976at2759"/>
<evidence type="ECO:0000259" key="1">
    <source>
        <dbReference type="Pfam" id="PF00144"/>
    </source>
</evidence>
<protein>
    <submittedName>
        <fullName evidence="3">Beta-lactamase family protein</fullName>
    </submittedName>
</protein>
<evidence type="ECO:0000259" key="2">
    <source>
        <dbReference type="Pfam" id="PF26335"/>
    </source>
</evidence>
<dbReference type="Pfam" id="PF26335">
    <property type="entry name" value="ARB_00930_C"/>
    <property type="match status" value="1"/>
</dbReference>